<dbReference type="EMBL" id="MU001492">
    <property type="protein sequence ID" value="KAF2452065.1"/>
    <property type="molecule type" value="Genomic_DNA"/>
</dbReference>
<dbReference type="EC" id="3.4.21.-" evidence="8"/>
<evidence type="ECO:0000256" key="8">
    <source>
        <dbReference type="RuleBase" id="RU362041"/>
    </source>
</evidence>
<dbReference type="OrthoDB" id="308440at2759"/>
<keyword evidence="4 8" id="KW-0496">Mitochondrion</keyword>
<evidence type="ECO:0000256" key="6">
    <source>
        <dbReference type="ARBA" id="ARBA00038445"/>
    </source>
</evidence>
<dbReference type="CDD" id="cd06530">
    <property type="entry name" value="S26_SPase_I"/>
    <property type="match status" value="1"/>
</dbReference>
<reference evidence="10" key="1">
    <citation type="journal article" date="2020" name="Stud. Mycol.">
        <title>101 Dothideomycetes genomes: a test case for predicting lifestyles and emergence of pathogens.</title>
        <authorList>
            <person name="Haridas S."/>
            <person name="Albert R."/>
            <person name="Binder M."/>
            <person name="Bloem J."/>
            <person name="Labutti K."/>
            <person name="Salamov A."/>
            <person name="Andreopoulos B."/>
            <person name="Baker S."/>
            <person name="Barry K."/>
            <person name="Bills G."/>
            <person name="Bluhm B."/>
            <person name="Cannon C."/>
            <person name="Castanera R."/>
            <person name="Culley D."/>
            <person name="Daum C."/>
            <person name="Ezra D."/>
            <person name="Gonzalez J."/>
            <person name="Henrissat B."/>
            <person name="Kuo A."/>
            <person name="Liang C."/>
            <person name="Lipzen A."/>
            <person name="Lutzoni F."/>
            <person name="Magnuson J."/>
            <person name="Mondo S."/>
            <person name="Nolan M."/>
            <person name="Ohm R."/>
            <person name="Pangilinan J."/>
            <person name="Park H.-J."/>
            <person name="Ramirez L."/>
            <person name="Alfaro M."/>
            <person name="Sun H."/>
            <person name="Tritt A."/>
            <person name="Yoshinaga Y."/>
            <person name="Zwiers L.-H."/>
            <person name="Turgeon B."/>
            <person name="Goodwin S."/>
            <person name="Spatafora J."/>
            <person name="Crous P."/>
            <person name="Grigoriev I."/>
        </authorList>
    </citation>
    <scope>NUCLEOTIDE SEQUENCE</scope>
    <source>
        <strain evidence="10">CBS 690.94</strain>
    </source>
</reference>
<organism evidence="10 11">
    <name type="scientific">Karstenula rhodostoma CBS 690.94</name>
    <dbReference type="NCBI Taxonomy" id="1392251"/>
    <lineage>
        <taxon>Eukaryota</taxon>
        <taxon>Fungi</taxon>
        <taxon>Dikarya</taxon>
        <taxon>Ascomycota</taxon>
        <taxon>Pezizomycotina</taxon>
        <taxon>Dothideomycetes</taxon>
        <taxon>Pleosporomycetidae</taxon>
        <taxon>Pleosporales</taxon>
        <taxon>Massarineae</taxon>
        <taxon>Didymosphaeriaceae</taxon>
        <taxon>Karstenula</taxon>
    </lineage>
</organism>
<feature type="domain" description="Peptidase S26" evidence="9">
    <location>
        <begin position="62"/>
        <end position="215"/>
    </location>
</feature>
<dbReference type="InterPro" id="IPR019757">
    <property type="entry name" value="Pept_S26A_signal_pept_1_Lys-AS"/>
</dbReference>
<evidence type="ECO:0000313" key="10">
    <source>
        <dbReference type="EMBL" id="KAF2452065.1"/>
    </source>
</evidence>
<dbReference type="PANTHER" id="PTHR12383:SF16">
    <property type="entry name" value="MITOCHONDRIAL INNER MEMBRANE PROTEASE SUBUNIT 1"/>
    <property type="match status" value="1"/>
</dbReference>
<dbReference type="PANTHER" id="PTHR12383">
    <property type="entry name" value="PROTEASE FAMILY S26 MITOCHONDRIAL INNER MEMBRANE PROTEASE-RELATED"/>
    <property type="match status" value="1"/>
</dbReference>
<protein>
    <recommendedName>
        <fullName evidence="8">Mitochondrial inner membrane protease subunit</fullName>
        <ecNumber evidence="8">3.4.21.-</ecNumber>
    </recommendedName>
</protein>
<dbReference type="GO" id="GO:0006465">
    <property type="term" value="P:signal peptide processing"/>
    <property type="evidence" value="ECO:0007669"/>
    <property type="project" value="InterPro"/>
</dbReference>
<evidence type="ECO:0000259" key="9">
    <source>
        <dbReference type="Pfam" id="PF10502"/>
    </source>
</evidence>
<comment type="subcellular location">
    <subcellularLocation>
        <location evidence="1 8">Mitochondrion inner membrane</location>
    </subcellularLocation>
</comment>
<dbReference type="InterPro" id="IPR000223">
    <property type="entry name" value="Pept_S26A_signal_pept_1"/>
</dbReference>
<proteinExistence type="inferred from homology"/>
<feature type="active site" evidence="7">
    <location>
        <position position="89"/>
    </location>
</feature>
<dbReference type="NCBIfam" id="TIGR02227">
    <property type="entry name" value="sigpep_I_bact"/>
    <property type="match status" value="1"/>
</dbReference>
<sequence>MPPPRIRPSLLLFSAKPPRPHTPFFTQRLHPQRTHTLTTLFSRLRLTHSSAPTPVRSTWRIVKNTAKSLLVIHLFMTYIGTIGPTHGISMVPTIPHSYRSTPFILVSHLHRRGRNIAVGDVITYHTPAKTSIIGCKRVVGMPGDFVSVLSGGRENEDLGKADDEGDWANVKEEVVRVPEGHVWLAGDNLDWSRDSRVFGAVPLNLVRGKVEAVVWPPSAWKMLGGEEGLRDATDEEYEPLVTR</sequence>
<dbReference type="GO" id="GO:0006627">
    <property type="term" value="P:protein processing involved in protein targeting to mitochondrion"/>
    <property type="evidence" value="ECO:0007669"/>
    <property type="project" value="TreeGrafter"/>
</dbReference>
<dbReference type="PROSITE" id="PS00760">
    <property type="entry name" value="SPASE_I_2"/>
    <property type="match status" value="1"/>
</dbReference>
<dbReference type="InterPro" id="IPR019533">
    <property type="entry name" value="Peptidase_S26"/>
</dbReference>
<dbReference type="AlphaFoldDB" id="A0A9P4PVB9"/>
<evidence type="ECO:0000256" key="2">
    <source>
        <dbReference type="ARBA" id="ARBA00022792"/>
    </source>
</evidence>
<dbReference type="GO" id="GO:0042720">
    <property type="term" value="C:mitochondrial inner membrane peptidase complex"/>
    <property type="evidence" value="ECO:0007669"/>
    <property type="project" value="TreeGrafter"/>
</dbReference>
<keyword evidence="2 8" id="KW-0999">Mitochondrion inner membrane</keyword>
<comment type="similarity">
    <text evidence="6">Belongs to the peptidase S26 family. IMP1 subfamily.</text>
</comment>
<keyword evidence="11" id="KW-1185">Reference proteome</keyword>
<evidence type="ECO:0000256" key="1">
    <source>
        <dbReference type="ARBA" id="ARBA00004273"/>
    </source>
</evidence>
<keyword evidence="5" id="KW-0472">Membrane</keyword>
<keyword evidence="3 8" id="KW-0378">Hydrolase</keyword>
<accession>A0A9P4PVB9</accession>
<dbReference type="SUPFAM" id="SSF51306">
    <property type="entry name" value="LexA/Signal peptidase"/>
    <property type="match status" value="1"/>
</dbReference>
<name>A0A9P4PVB9_9PLEO</name>
<dbReference type="Proteomes" id="UP000799764">
    <property type="component" value="Unassembled WGS sequence"/>
</dbReference>
<dbReference type="InterPro" id="IPR036286">
    <property type="entry name" value="LexA/Signal_pep-like_sf"/>
</dbReference>
<dbReference type="InterPro" id="IPR052064">
    <property type="entry name" value="Mito_IMP1_subunit"/>
</dbReference>
<dbReference type="Pfam" id="PF10502">
    <property type="entry name" value="Peptidase_S26"/>
    <property type="match status" value="1"/>
</dbReference>
<evidence type="ECO:0000256" key="7">
    <source>
        <dbReference type="PIRSR" id="PIRSR600223-1"/>
    </source>
</evidence>
<gene>
    <name evidence="10" type="ORF">P171DRAFT_17862</name>
</gene>
<evidence type="ECO:0000256" key="5">
    <source>
        <dbReference type="ARBA" id="ARBA00023136"/>
    </source>
</evidence>
<evidence type="ECO:0000313" key="11">
    <source>
        <dbReference type="Proteomes" id="UP000799764"/>
    </source>
</evidence>
<dbReference type="PRINTS" id="PR00727">
    <property type="entry name" value="LEADERPTASE"/>
</dbReference>
<dbReference type="GO" id="GO:0004252">
    <property type="term" value="F:serine-type endopeptidase activity"/>
    <property type="evidence" value="ECO:0007669"/>
    <property type="project" value="InterPro"/>
</dbReference>
<evidence type="ECO:0000256" key="3">
    <source>
        <dbReference type="ARBA" id="ARBA00022801"/>
    </source>
</evidence>
<evidence type="ECO:0000256" key="4">
    <source>
        <dbReference type="ARBA" id="ARBA00023128"/>
    </source>
</evidence>
<dbReference type="Gene3D" id="2.10.109.10">
    <property type="entry name" value="Umud Fragment, subunit A"/>
    <property type="match status" value="1"/>
</dbReference>
<comment type="caution">
    <text evidence="10">The sequence shown here is derived from an EMBL/GenBank/DDBJ whole genome shotgun (WGS) entry which is preliminary data.</text>
</comment>
<feature type="active site" evidence="7">
    <location>
        <position position="136"/>
    </location>
</feature>
<keyword evidence="8" id="KW-0645">Protease</keyword>